<gene>
    <name evidence="4" type="ORF">NYPRO_LOCUS11969</name>
</gene>
<evidence type="ECO:0000259" key="2">
    <source>
        <dbReference type="Pfam" id="PF14914"/>
    </source>
</evidence>
<dbReference type="PANTHER" id="PTHR23045">
    <property type="entry name" value="LEUCINE-RICH REPEAT-CONTAINING PROTEIN 37A"/>
    <property type="match status" value="1"/>
</dbReference>
<dbReference type="EMBL" id="CAJHUB010000699">
    <property type="protein sequence ID" value="CAD7679170.1"/>
    <property type="molecule type" value="Genomic_DNA"/>
</dbReference>
<dbReference type="Pfam" id="PF15779">
    <property type="entry name" value="LRRC37"/>
    <property type="match status" value="8"/>
</dbReference>
<evidence type="ECO:0000256" key="1">
    <source>
        <dbReference type="SAM" id="MobiDB-lite"/>
    </source>
</evidence>
<dbReference type="InterPro" id="IPR032675">
    <property type="entry name" value="LRR_dom_sf"/>
</dbReference>
<sequence length="1899" mass="210423">MSEKSKSLTQEESQGQHPQTSEEVAPSPIQQEAPAQHPQASEGIKLPLTQEESPTQHPQTPEEGEPSPTQTETPAKYPESLEGIEPVPAQSEATVQHPNPLGEVKPSATHQEAPRQHLQSYEEVNPSATQQEATAQHPEPSGEVEPSPTQQEVPAHPPEHHVVTVSPLGQSQTELLLFSKVTVKHVDLARIITPESPNEVETSLPQQEASAQPAVSPEQLEPSAIQQEFPEQHPAPAENVEPSPVQQGVPTQTGDLPEETELTPSQQWSSSLPQMPVVGVKPSPVQPEHQAQPPESSTDIVARPPVHHEVIFSPLGPGEAQHPMLPNITVKPVDLEVFITPVPTKSEHSPGQQEATAQVPVPPEQVEFSPAQSKLLFQSPEIPEDEFPPGQQELILQTRDPPKEMEPTSAQQEVPAEPSEPPKEIEPSANEYAVSAHSPGPTEDVKPPAQPEVPSQPPVPQQVPAISPEPPKEVEPSPTQRESPAQSLELADKAEPLRVSQETPSQVLQFPEKVESSPVLQKAPSLPLEPLKEVELSPAQQVAQIQPSELPEKLESFPILQQASTQPPEPHQEAEPSPAQPPEPSKEAEPQLPVHNEMTVPHQGQDQAQHSSLPSVTAKPVDLELTVPPEPSTTLQPTPAPPEDPEVILPHPEHVEAQRPNLSEVTVQPLDLELTITPEPITQEFVVQPPMYQEVTVPTPGQDQAQHLLLPNVTVQPLDLELTISPEPTTKDLEVTFAHQEQVQAQHPILTEVTVQPLDLGLTITPEFTKEIELPRLMQETPIQLPEPPKEVTVAQSPESQEETIPTPGWDQTQHPSSPNVTVQPLYLELTVSPEPTTEIEHSTALKKTTEQVLSHRPNLTKVTVQPLDLELTITPASTTEIEPSPAMPLVLPKELVAQPSIYQEAAVPMSAQDQAQHCEVEQSTTLHQTTAPPKDLEVTFPPSKQVQVQHSTLNKVTVKPLDLGLTISPEPTTETKPSPTMQETPTQPPEPPKEVAVQYPFHQEGTVPTLGQDQAPYPTSPKPTTQVECSTTTKTTTPPPKDLEMALAHVEQIQSQHPNLTEVTVPPMDLEITVTAGSNMEVEPSPAMQETPTQPPEPPKEVVVQYPFHQEVMIPTPSKGEGQHPESPSITSHHVGLGLTIIPEPITEAKHSATTKKTTAPSPADLEVTLAHPERVQSQQANLTEVTVPVPPMDLEITVSHQPESSESVLPPTTQHSVVHFAKYFPEKAYTTLTEQPEQNVTTNANICELCTCKDERLSCSGFSPKQRLRRVPVPEPNMDNNTFTILNFQGNSISYIEENTWKAYRWTEKLILSENYLTELHKDSFEGLLSLQYFFQDRQELKEYVTSKPALRCSNTRISLLILEIIIIGAPACFSLCLCLCLSLPLSRQSERERGNLINRVLNGPKDLQKRHYKESAQSFVKNMPKERRLSRPSPRELEELHMAQRPRKLVGNSVHTEPSFIKEHKAAASSFLKQYIMGRPSASTAPKSLPKVREMEASRPVSYSGKKYIFHKIHSRIFRKKNSLLNILMPAQRPPLPAVRSLIDSPSQEAISSSEEQTQENPFSELFTLSEPSKENTTVENTTAQNVSEEIISPGSTTVSEQTPPEFTNRRNLSTTYSTTTRDNFVQTVKQTNETQWEYHNLLSSAGDLFEIQLNQQLRSLIPNNDVRRLISHVIWTLKMDCSEANVQLACARLISRTGLLMKLLIAQQEVKVSKAEWDTDQWKTENYINESTEAQSEQKGQESSEIYSHRAAAVEDEEGGSRFFFHSLLHKRCSIERESQSRGNAELTMSFLFSRRAFSGEGGHFGFGTCRDLSMPHGKKTMAQKLHNRDSSDEKESETVLSPTELQNLDYNSMSESQFRSTIIKLLVALEKSIKDSRDFMTAEFRSIRQKLKIN</sequence>
<feature type="domain" description="Leucine-rich repeat-containing protein 37 N-terminal" evidence="3">
    <location>
        <begin position="1082"/>
        <end position="1153"/>
    </location>
</feature>
<feature type="compositionally biased region" description="Polar residues" evidence="1">
    <location>
        <begin position="244"/>
        <end position="254"/>
    </location>
</feature>
<feature type="compositionally biased region" description="Polar residues" evidence="1">
    <location>
        <begin position="50"/>
        <end position="59"/>
    </location>
</feature>
<protein>
    <submittedName>
        <fullName evidence="4">(raccoon dog) hypothetical protein</fullName>
    </submittedName>
</protein>
<feature type="region of interest" description="Disordered" evidence="1">
    <location>
        <begin position="795"/>
        <end position="820"/>
    </location>
</feature>
<accession>A0A811YNS6</accession>
<feature type="compositionally biased region" description="Polar residues" evidence="1">
    <location>
        <begin position="810"/>
        <end position="820"/>
    </location>
</feature>
<feature type="compositionally biased region" description="Polar residues" evidence="1">
    <location>
        <begin position="195"/>
        <end position="210"/>
    </location>
</feature>
<feature type="compositionally biased region" description="Polar residues" evidence="1">
    <location>
        <begin position="7"/>
        <end position="22"/>
    </location>
</feature>
<comment type="caution">
    <text evidence="4">The sequence shown here is derived from an EMBL/GenBank/DDBJ whole genome shotgun (WGS) entry which is preliminary data.</text>
</comment>
<organism evidence="4 5">
    <name type="scientific">Nyctereutes procyonoides</name>
    <name type="common">Raccoon dog</name>
    <name type="synonym">Canis procyonoides</name>
    <dbReference type="NCBI Taxonomy" id="34880"/>
    <lineage>
        <taxon>Eukaryota</taxon>
        <taxon>Metazoa</taxon>
        <taxon>Chordata</taxon>
        <taxon>Craniata</taxon>
        <taxon>Vertebrata</taxon>
        <taxon>Euteleostomi</taxon>
        <taxon>Mammalia</taxon>
        <taxon>Eutheria</taxon>
        <taxon>Laurasiatheria</taxon>
        <taxon>Carnivora</taxon>
        <taxon>Caniformia</taxon>
        <taxon>Canidae</taxon>
        <taxon>Nyctereutes</taxon>
    </lineage>
</organism>
<dbReference type="Pfam" id="PF14914">
    <property type="entry name" value="LRRC37AB_C"/>
    <property type="match status" value="1"/>
</dbReference>
<feature type="region of interest" description="Disordered" evidence="1">
    <location>
        <begin position="193"/>
        <end position="303"/>
    </location>
</feature>
<feature type="domain" description="Leucine-rich repeat-containing protein 37 N-terminal" evidence="3">
    <location>
        <begin position="853"/>
        <end position="886"/>
    </location>
</feature>
<dbReference type="PANTHER" id="PTHR23045:SF9">
    <property type="entry name" value="LEUCINE RICH REPEAT CONTAINING 37A-RELATED"/>
    <property type="match status" value="1"/>
</dbReference>
<feature type="domain" description="Leucine-rich repeat-containing protein 37 N-terminal" evidence="3">
    <location>
        <begin position="771"/>
        <end position="844"/>
    </location>
</feature>
<feature type="compositionally biased region" description="Polar residues" evidence="1">
    <location>
        <begin position="538"/>
        <end position="547"/>
    </location>
</feature>
<feature type="region of interest" description="Disordered" evidence="1">
    <location>
        <begin position="341"/>
        <end position="521"/>
    </location>
</feature>
<proteinExistence type="predicted"/>
<feature type="compositionally biased region" description="Basic and acidic residues" evidence="1">
    <location>
        <begin position="1831"/>
        <end position="1842"/>
    </location>
</feature>
<feature type="domain" description="LRRC37A/B like protein 1 C-terminal" evidence="2">
    <location>
        <begin position="1649"/>
        <end position="1750"/>
    </location>
</feature>
<dbReference type="InterPro" id="IPR015753">
    <property type="entry name" value="LRRC37"/>
</dbReference>
<feature type="region of interest" description="Disordered" evidence="1">
    <location>
        <begin position="1010"/>
        <end position="1040"/>
    </location>
</feature>
<feature type="compositionally biased region" description="Polar residues" evidence="1">
    <location>
        <begin position="602"/>
        <end position="615"/>
    </location>
</feature>
<name>A0A811YNS6_NYCPR</name>
<feature type="domain" description="Leucine-rich repeat-containing protein 37 N-terminal" evidence="3">
    <location>
        <begin position="975"/>
        <end position="1027"/>
    </location>
</feature>
<feature type="domain" description="Leucine-rich repeat-containing protein 37 N-terminal" evidence="3">
    <location>
        <begin position="280"/>
        <end position="349"/>
    </location>
</feature>
<dbReference type="Gene3D" id="3.80.10.10">
    <property type="entry name" value="Ribonuclease Inhibitor"/>
    <property type="match status" value="1"/>
</dbReference>
<feature type="compositionally biased region" description="Low complexity" evidence="1">
    <location>
        <begin position="969"/>
        <end position="986"/>
    </location>
</feature>
<dbReference type="InterPro" id="IPR029423">
    <property type="entry name" value="LRRC37AB_C"/>
</dbReference>
<evidence type="ECO:0000259" key="3">
    <source>
        <dbReference type="Pfam" id="PF15779"/>
    </source>
</evidence>
<feature type="domain" description="Leucine-rich repeat-containing protein 37 N-terminal" evidence="3">
    <location>
        <begin position="123"/>
        <end position="203"/>
    </location>
</feature>
<feature type="compositionally biased region" description="Pro residues" evidence="1">
    <location>
        <begin position="448"/>
        <end position="461"/>
    </location>
</feature>
<evidence type="ECO:0000313" key="4">
    <source>
        <dbReference type="EMBL" id="CAD7679170.1"/>
    </source>
</evidence>
<dbReference type="InterPro" id="IPR032754">
    <property type="entry name" value="LRRC37_N"/>
</dbReference>
<reference evidence="4" key="1">
    <citation type="submission" date="2020-12" db="EMBL/GenBank/DDBJ databases">
        <authorList>
            <consortium name="Molecular Ecology Group"/>
        </authorList>
    </citation>
    <scope>NUCLEOTIDE SEQUENCE</scope>
    <source>
        <strain evidence="4">TBG_1078</strain>
    </source>
</reference>
<evidence type="ECO:0000313" key="5">
    <source>
        <dbReference type="Proteomes" id="UP000645828"/>
    </source>
</evidence>
<dbReference type="SUPFAM" id="SSF52058">
    <property type="entry name" value="L domain-like"/>
    <property type="match status" value="1"/>
</dbReference>
<feature type="region of interest" description="Disordered" evidence="1">
    <location>
        <begin position="1823"/>
        <end position="1845"/>
    </location>
</feature>
<feature type="compositionally biased region" description="Polar residues" evidence="1">
    <location>
        <begin position="262"/>
        <end position="273"/>
    </location>
</feature>
<feature type="domain" description="Leucine-rich repeat-containing protein 37 N-terminal" evidence="3">
    <location>
        <begin position="578"/>
        <end position="639"/>
    </location>
</feature>
<feature type="region of interest" description="Disordered" evidence="1">
    <location>
        <begin position="965"/>
        <end position="993"/>
    </location>
</feature>
<feature type="region of interest" description="Disordered" evidence="1">
    <location>
        <begin position="536"/>
        <end position="648"/>
    </location>
</feature>
<feature type="region of interest" description="Disordered" evidence="1">
    <location>
        <begin position="1"/>
        <end position="167"/>
    </location>
</feature>
<feature type="domain" description="Leucine-rich repeat-containing protein 37 N-terminal" evidence="3">
    <location>
        <begin position="683"/>
        <end position="731"/>
    </location>
</feature>
<keyword evidence="5" id="KW-1185">Reference proteome</keyword>
<dbReference type="Proteomes" id="UP000645828">
    <property type="component" value="Unassembled WGS sequence"/>
</dbReference>